<evidence type="ECO:0000313" key="2">
    <source>
        <dbReference type="Proteomes" id="UP001057452"/>
    </source>
</evidence>
<protein>
    <submittedName>
        <fullName evidence="1">Uncharacterized protein</fullName>
    </submittedName>
</protein>
<keyword evidence="2" id="KW-1185">Reference proteome</keyword>
<comment type="caution">
    <text evidence="1">The sequence shown here is derived from an EMBL/GenBank/DDBJ whole genome shotgun (WGS) entry which is preliminary data.</text>
</comment>
<gene>
    <name evidence="1" type="ORF">KUCAC02_014300</name>
</gene>
<sequence length="78" mass="8535">MKRLTLHRVIHFPPGPFTCPGSDAGQGFRWLLEAAICTLFLNRATSSEMFLILIMKPGHSDAADAVVFSVSTVEEDEG</sequence>
<reference evidence="1" key="1">
    <citation type="submission" date="2022-05" db="EMBL/GenBank/DDBJ databases">
        <title>Chromosome-level genome of Chaenocephalus aceratus.</title>
        <authorList>
            <person name="Park H."/>
        </authorList>
    </citation>
    <scope>NUCLEOTIDE SEQUENCE</scope>
    <source>
        <strain evidence="1">KU_202001</strain>
    </source>
</reference>
<accession>A0ACB9WDD1</accession>
<dbReference type="EMBL" id="CM043800">
    <property type="protein sequence ID" value="KAI4811390.1"/>
    <property type="molecule type" value="Genomic_DNA"/>
</dbReference>
<evidence type="ECO:0000313" key="1">
    <source>
        <dbReference type="EMBL" id="KAI4811390.1"/>
    </source>
</evidence>
<dbReference type="Proteomes" id="UP001057452">
    <property type="component" value="Chromosome 16"/>
</dbReference>
<proteinExistence type="predicted"/>
<organism evidence="1 2">
    <name type="scientific">Chaenocephalus aceratus</name>
    <name type="common">Blackfin icefish</name>
    <name type="synonym">Chaenichthys aceratus</name>
    <dbReference type="NCBI Taxonomy" id="36190"/>
    <lineage>
        <taxon>Eukaryota</taxon>
        <taxon>Metazoa</taxon>
        <taxon>Chordata</taxon>
        <taxon>Craniata</taxon>
        <taxon>Vertebrata</taxon>
        <taxon>Euteleostomi</taxon>
        <taxon>Actinopterygii</taxon>
        <taxon>Neopterygii</taxon>
        <taxon>Teleostei</taxon>
        <taxon>Neoteleostei</taxon>
        <taxon>Acanthomorphata</taxon>
        <taxon>Eupercaria</taxon>
        <taxon>Perciformes</taxon>
        <taxon>Notothenioidei</taxon>
        <taxon>Channichthyidae</taxon>
        <taxon>Chaenocephalus</taxon>
    </lineage>
</organism>
<name>A0ACB9WDD1_CHAAC</name>